<evidence type="ECO:0000256" key="5">
    <source>
        <dbReference type="ARBA" id="ARBA00022679"/>
    </source>
</evidence>
<dbReference type="PANTHER" id="PTHR20941:SF1">
    <property type="entry name" value="FOLIC ACID SYNTHESIS PROTEIN FOL1"/>
    <property type="match status" value="1"/>
</dbReference>
<dbReference type="GO" id="GO:0046656">
    <property type="term" value="P:folic acid biosynthetic process"/>
    <property type="evidence" value="ECO:0007669"/>
    <property type="project" value="UniProtKB-KW"/>
</dbReference>
<dbReference type="NCBIfam" id="TIGR01496">
    <property type="entry name" value="DHPS"/>
    <property type="match status" value="1"/>
</dbReference>
<evidence type="ECO:0000256" key="6">
    <source>
        <dbReference type="ARBA" id="ARBA00022723"/>
    </source>
</evidence>
<comment type="cofactor">
    <cofactor evidence="2">
        <name>Mg(2+)</name>
        <dbReference type="ChEBI" id="CHEBI:18420"/>
    </cofactor>
</comment>
<proteinExistence type="predicted"/>
<dbReference type="GO" id="GO:0046654">
    <property type="term" value="P:tetrahydrofolate biosynthetic process"/>
    <property type="evidence" value="ECO:0007669"/>
    <property type="project" value="TreeGrafter"/>
</dbReference>
<dbReference type="KEGG" id="aram:KAR29_10115"/>
<keyword evidence="7" id="KW-0460">Magnesium</keyword>
<gene>
    <name evidence="10" type="primary">folP</name>
    <name evidence="10" type="ORF">KAR29_10115</name>
</gene>
<dbReference type="CDD" id="cd00739">
    <property type="entry name" value="DHPS"/>
    <property type="match status" value="1"/>
</dbReference>
<dbReference type="PROSITE" id="PS00793">
    <property type="entry name" value="DHPS_2"/>
    <property type="match status" value="1"/>
</dbReference>
<dbReference type="Proteomes" id="UP000671879">
    <property type="component" value="Chromosome"/>
</dbReference>
<reference evidence="11" key="1">
    <citation type="submission" date="2021-04" db="EMBL/GenBank/DDBJ databases">
        <title>A novel Synergistetes isolate from a pyrite-forming mixed culture.</title>
        <authorList>
            <person name="Bunk B."/>
            <person name="Sproer C."/>
            <person name="Spring S."/>
            <person name="Pester M."/>
        </authorList>
    </citation>
    <scope>NUCLEOTIDE SEQUENCE [LARGE SCALE GENOMIC DNA]</scope>
    <source>
        <strain evidence="11">J.5.4.2-T.3.5.2</strain>
    </source>
</reference>
<keyword evidence="6" id="KW-0479">Metal-binding</keyword>
<organism evidence="10 11">
    <name type="scientific">Aminithiophilus ramosus</name>
    <dbReference type="NCBI Taxonomy" id="3029084"/>
    <lineage>
        <taxon>Bacteria</taxon>
        <taxon>Thermotogati</taxon>
        <taxon>Synergistota</taxon>
        <taxon>Synergistia</taxon>
        <taxon>Synergistales</taxon>
        <taxon>Aminithiophilaceae</taxon>
        <taxon>Aminithiophilus</taxon>
    </lineage>
</organism>
<dbReference type="AlphaFoldDB" id="A0A9Q7AGV9"/>
<dbReference type="GO" id="GO:0004156">
    <property type="term" value="F:dihydropteroate synthase activity"/>
    <property type="evidence" value="ECO:0007669"/>
    <property type="project" value="UniProtKB-EC"/>
</dbReference>
<evidence type="ECO:0000259" key="9">
    <source>
        <dbReference type="PROSITE" id="PS50972"/>
    </source>
</evidence>
<dbReference type="InterPro" id="IPR045031">
    <property type="entry name" value="DHP_synth-like"/>
</dbReference>
<evidence type="ECO:0000313" key="11">
    <source>
        <dbReference type="Proteomes" id="UP000671879"/>
    </source>
</evidence>
<keyword evidence="5 10" id="KW-0808">Transferase</keyword>
<dbReference type="EMBL" id="CP072943">
    <property type="protein sequence ID" value="QTX33779.1"/>
    <property type="molecule type" value="Genomic_DNA"/>
</dbReference>
<sequence>MAIVNVTADSFHEASRVGTVDEALDRARAMVAQGADMIDIGGQSTRPGAPLVDEEEEMSRLLPVVRALRSALPGTILSVDTARSRVAARALADGADLVNDVTALDDPDMAAVVAEAGVPVVLMHGRGRAIPEGESDPLPFVAAFLAERVGRALDAGIARDRILIDPGIGFGKRRSQSRALLGRIDELRSWGFPLLIGHSRKALVGDGGPEGRLEETLAVTALCAEKGVDILRVHDVAANARVLRTLAAIKKEGDS</sequence>
<keyword evidence="8" id="KW-0289">Folate biosynthesis</keyword>
<evidence type="ECO:0000256" key="1">
    <source>
        <dbReference type="ARBA" id="ARBA00000012"/>
    </source>
</evidence>
<dbReference type="PANTHER" id="PTHR20941">
    <property type="entry name" value="FOLATE SYNTHESIS PROTEINS"/>
    <property type="match status" value="1"/>
</dbReference>
<feature type="domain" description="Pterin-binding" evidence="9">
    <location>
        <begin position="1"/>
        <end position="244"/>
    </location>
</feature>
<dbReference type="InterPro" id="IPR000489">
    <property type="entry name" value="Pterin-binding_dom"/>
</dbReference>
<dbReference type="Gene3D" id="3.20.20.20">
    <property type="entry name" value="Dihydropteroate synthase-like"/>
    <property type="match status" value="1"/>
</dbReference>
<evidence type="ECO:0000256" key="8">
    <source>
        <dbReference type="ARBA" id="ARBA00022909"/>
    </source>
</evidence>
<name>A0A9Q7AGV9_9BACT</name>
<dbReference type="EC" id="2.5.1.15" evidence="4"/>
<protein>
    <recommendedName>
        <fullName evidence="4">dihydropteroate synthase</fullName>
        <ecNumber evidence="4">2.5.1.15</ecNumber>
    </recommendedName>
</protein>
<keyword evidence="11" id="KW-1185">Reference proteome</keyword>
<dbReference type="PROSITE" id="PS50972">
    <property type="entry name" value="PTERIN_BINDING"/>
    <property type="match status" value="1"/>
</dbReference>
<evidence type="ECO:0000313" key="10">
    <source>
        <dbReference type="EMBL" id="QTX33779.1"/>
    </source>
</evidence>
<dbReference type="GO" id="GO:0005829">
    <property type="term" value="C:cytosol"/>
    <property type="evidence" value="ECO:0007669"/>
    <property type="project" value="TreeGrafter"/>
</dbReference>
<dbReference type="InterPro" id="IPR011005">
    <property type="entry name" value="Dihydropteroate_synth-like_sf"/>
</dbReference>
<evidence type="ECO:0000256" key="4">
    <source>
        <dbReference type="ARBA" id="ARBA00012458"/>
    </source>
</evidence>
<evidence type="ECO:0000256" key="3">
    <source>
        <dbReference type="ARBA" id="ARBA00004763"/>
    </source>
</evidence>
<dbReference type="InterPro" id="IPR006390">
    <property type="entry name" value="DHP_synth_dom"/>
</dbReference>
<dbReference type="GO" id="GO:0046872">
    <property type="term" value="F:metal ion binding"/>
    <property type="evidence" value="ECO:0007669"/>
    <property type="project" value="UniProtKB-KW"/>
</dbReference>
<comment type="pathway">
    <text evidence="3">Cofactor biosynthesis; tetrahydrofolate biosynthesis; 7,8-dihydrofolate from 2-amino-4-hydroxy-6-hydroxymethyl-7,8-dihydropteridine diphosphate and 4-aminobenzoate: step 1/2.</text>
</comment>
<evidence type="ECO:0000256" key="2">
    <source>
        <dbReference type="ARBA" id="ARBA00001946"/>
    </source>
</evidence>
<dbReference type="Pfam" id="PF00809">
    <property type="entry name" value="Pterin_bind"/>
    <property type="match status" value="1"/>
</dbReference>
<dbReference type="SUPFAM" id="SSF51717">
    <property type="entry name" value="Dihydropteroate synthetase-like"/>
    <property type="match status" value="1"/>
</dbReference>
<accession>A0A9Q7AGV9</accession>
<comment type="catalytic activity">
    <reaction evidence="1">
        <text>(7,8-dihydropterin-6-yl)methyl diphosphate + 4-aminobenzoate = 7,8-dihydropteroate + diphosphate</text>
        <dbReference type="Rhea" id="RHEA:19949"/>
        <dbReference type="ChEBI" id="CHEBI:17836"/>
        <dbReference type="ChEBI" id="CHEBI:17839"/>
        <dbReference type="ChEBI" id="CHEBI:33019"/>
        <dbReference type="ChEBI" id="CHEBI:72950"/>
        <dbReference type="EC" id="2.5.1.15"/>
    </reaction>
</comment>
<evidence type="ECO:0000256" key="7">
    <source>
        <dbReference type="ARBA" id="ARBA00022842"/>
    </source>
</evidence>